<sequence length="453" mass="51657">MNQMKNLFMKQLLSLLLCLSIIVPSMAKKEQRKQNVFPDGTPISEWFLQTKVVHPDSLGKKYDLSDYGIESNPHIVQTQKIQKIIDEAAANGGGVIYIPEGIYKSGSLFFKQGTHLYLSKGATLLGSENIMDFPLLMTRIEGEYCKYFGALINADGLDTFTISGKGTIDGNGTPYWKAFRLRREWNPQCTNKDEMRPRLLYIAHCRNVQVADVTLQNSPFWTSHYYRCDKVKLLNLRIFSPIKPIKSASADGIDMDVCTNFHIKGCRFTVNDDAICFKGGKGPYADQDTYNGPNKNILIEDCFFDHTTGSCMTCGSESIHVYNVLMRNCRAEGGNELLLLKMRPDTPQHYEYITVENVKGFCKALLGVSSWKQFYDLKGRTTIPKSYGSHITMHNIELKCDKFLNVNKNEAEYELSNFSFKDVKIETKFSQWNKDAFHNIRMKNVIVNGQYQQ</sequence>
<keyword evidence="3 4" id="KW-0326">Glycosidase</keyword>
<comment type="similarity">
    <text evidence="1 4">Belongs to the glycosyl hydrolase 28 family.</text>
</comment>
<evidence type="ECO:0000313" key="7">
    <source>
        <dbReference type="Proteomes" id="UP000004849"/>
    </source>
</evidence>
<proteinExistence type="inferred from homology"/>
<evidence type="ECO:0008006" key="8">
    <source>
        <dbReference type="Google" id="ProtNLM"/>
    </source>
</evidence>
<dbReference type="Proteomes" id="UP000004849">
    <property type="component" value="Unassembled WGS sequence"/>
</dbReference>
<dbReference type="PANTHER" id="PTHR31339:SF9">
    <property type="entry name" value="PLASMIN AND FIBRONECTIN-BINDING PROTEIN A"/>
    <property type="match status" value="1"/>
</dbReference>
<evidence type="ECO:0000256" key="5">
    <source>
        <dbReference type="SAM" id="SignalP"/>
    </source>
</evidence>
<name>B6W1W6_9BACT</name>
<evidence type="ECO:0000256" key="2">
    <source>
        <dbReference type="ARBA" id="ARBA00022801"/>
    </source>
</evidence>
<keyword evidence="5" id="KW-0732">Signal</keyword>
<dbReference type="InterPro" id="IPR000743">
    <property type="entry name" value="Glyco_hydro_28"/>
</dbReference>
<evidence type="ECO:0000256" key="4">
    <source>
        <dbReference type="RuleBase" id="RU361169"/>
    </source>
</evidence>
<evidence type="ECO:0000256" key="3">
    <source>
        <dbReference type="ARBA" id="ARBA00023295"/>
    </source>
</evidence>
<dbReference type="InterPro" id="IPR051801">
    <property type="entry name" value="GH28_Enzymes"/>
</dbReference>
<feature type="chain" id="PRO_5002849171" description="Pectate lyase superfamily protein domain-containing protein" evidence="5">
    <location>
        <begin position="28"/>
        <end position="453"/>
    </location>
</feature>
<reference evidence="6 7" key="1">
    <citation type="submission" date="2008-10" db="EMBL/GenBank/DDBJ databases">
        <title>Draft genome sequence of Bacteroides dorei (DSM 17855).</title>
        <authorList>
            <person name="Sudarsanam P."/>
            <person name="Ley R."/>
            <person name="Guruge J."/>
            <person name="Turnbaugh P.J."/>
            <person name="Mahowald M."/>
            <person name="Liep D."/>
            <person name="Gordon J."/>
        </authorList>
    </citation>
    <scope>NUCLEOTIDE SEQUENCE [LARGE SCALE GENOMIC DNA]</scope>
    <source>
        <strain evidence="6 7">DSM 17855</strain>
    </source>
</reference>
<dbReference type="InterPro" id="IPR012334">
    <property type="entry name" value="Pectin_lyas_fold"/>
</dbReference>
<accession>B6W1W6</accession>
<dbReference type="SUPFAM" id="SSF51126">
    <property type="entry name" value="Pectin lyase-like"/>
    <property type="match status" value="1"/>
</dbReference>
<dbReference type="HOGENOM" id="CLU_016031_8_5_10"/>
<dbReference type="CAZy" id="GH28">
    <property type="family name" value="Glycoside Hydrolase Family 28"/>
</dbReference>
<gene>
    <name evidence="6" type="ORF">BACDOR_03461</name>
</gene>
<reference evidence="6 7" key="2">
    <citation type="submission" date="2008-10" db="EMBL/GenBank/DDBJ databases">
        <authorList>
            <person name="Fulton L."/>
            <person name="Clifton S."/>
            <person name="Fulton B."/>
            <person name="Xu J."/>
            <person name="Minx P."/>
            <person name="Pepin K.H."/>
            <person name="Johnson M."/>
            <person name="Thiruvilangam P."/>
            <person name="Bhonagiri V."/>
            <person name="Nash W.E."/>
            <person name="Mardis E.R."/>
            <person name="Wilson R.K."/>
        </authorList>
    </citation>
    <scope>NUCLEOTIDE SEQUENCE [LARGE SCALE GENOMIC DNA]</scope>
    <source>
        <strain evidence="6 7">DSM 17855</strain>
    </source>
</reference>
<dbReference type="Gene3D" id="2.160.20.10">
    <property type="entry name" value="Single-stranded right-handed beta-helix, Pectin lyase-like"/>
    <property type="match status" value="1"/>
</dbReference>
<organism evidence="6 7">
    <name type="scientific">Phocaeicola dorei DSM 17855</name>
    <dbReference type="NCBI Taxonomy" id="483217"/>
    <lineage>
        <taxon>Bacteria</taxon>
        <taxon>Pseudomonadati</taxon>
        <taxon>Bacteroidota</taxon>
        <taxon>Bacteroidia</taxon>
        <taxon>Bacteroidales</taxon>
        <taxon>Bacteroidaceae</taxon>
        <taxon>Phocaeicola</taxon>
    </lineage>
</organism>
<dbReference type="Pfam" id="PF00295">
    <property type="entry name" value="Glyco_hydro_28"/>
    <property type="match status" value="1"/>
</dbReference>
<evidence type="ECO:0000256" key="1">
    <source>
        <dbReference type="ARBA" id="ARBA00008834"/>
    </source>
</evidence>
<dbReference type="EMBL" id="ABWZ01000071">
    <property type="protein sequence ID" value="EEB24043.1"/>
    <property type="molecule type" value="Genomic_DNA"/>
</dbReference>
<feature type="signal peptide" evidence="5">
    <location>
        <begin position="1"/>
        <end position="27"/>
    </location>
</feature>
<dbReference type="PANTHER" id="PTHR31339">
    <property type="entry name" value="PECTIN LYASE-RELATED"/>
    <property type="match status" value="1"/>
</dbReference>
<dbReference type="GO" id="GO:0005975">
    <property type="term" value="P:carbohydrate metabolic process"/>
    <property type="evidence" value="ECO:0007669"/>
    <property type="project" value="InterPro"/>
</dbReference>
<keyword evidence="2 4" id="KW-0378">Hydrolase</keyword>
<evidence type="ECO:0000313" key="6">
    <source>
        <dbReference type="EMBL" id="EEB24043.1"/>
    </source>
</evidence>
<protein>
    <recommendedName>
        <fullName evidence="8">Pectate lyase superfamily protein domain-containing protein</fullName>
    </recommendedName>
</protein>
<dbReference type="AlphaFoldDB" id="B6W1W6"/>
<dbReference type="GO" id="GO:0004650">
    <property type="term" value="F:polygalacturonase activity"/>
    <property type="evidence" value="ECO:0007669"/>
    <property type="project" value="InterPro"/>
</dbReference>
<dbReference type="InterPro" id="IPR011050">
    <property type="entry name" value="Pectin_lyase_fold/virulence"/>
</dbReference>